<dbReference type="GO" id="GO:0008757">
    <property type="term" value="F:S-adenosylmethionine-dependent methyltransferase activity"/>
    <property type="evidence" value="ECO:0007669"/>
    <property type="project" value="InterPro"/>
</dbReference>
<evidence type="ECO:0000313" key="2">
    <source>
        <dbReference type="EMBL" id="RQW10126.1"/>
    </source>
</evidence>
<dbReference type="AlphaFoldDB" id="A0A3N9PY57"/>
<proteinExistence type="predicted"/>
<name>A0A3N9PY57_9BACL</name>
<evidence type="ECO:0000313" key="3">
    <source>
        <dbReference type="Proteomes" id="UP000282529"/>
    </source>
</evidence>
<keyword evidence="3" id="KW-1185">Reference proteome</keyword>
<dbReference type="OrthoDB" id="2502165at2"/>
<dbReference type="Pfam" id="PF08241">
    <property type="entry name" value="Methyltransf_11"/>
    <property type="match status" value="1"/>
</dbReference>
<accession>A0A3N9PY57</accession>
<dbReference type="RefSeq" id="WP_124696708.1">
    <property type="nucleotide sequence ID" value="NZ_JBHUFE010000036.1"/>
</dbReference>
<dbReference type="EMBL" id="RQPI01000010">
    <property type="protein sequence ID" value="RQW10126.1"/>
    <property type="molecule type" value="Genomic_DNA"/>
</dbReference>
<sequence>MIDVLFDQYQRYQNVTDIINSMRMSGQVFNILEVGANEHQNLEKFLPVDQITYLDIQLPEYLQNNPKYIIGDATSMDFSDNQYNIVVALDVFEHIFEKDREKFLNELNRVSSDFFVITAPFHSPEVVEAERRVNAVYKSIFGKDFIWLEEHMMNGLPVLTKMSEYLKAQNIQFEIINHGDVRIWERLMAIHFIAAQDSRLGVYRNEIDRFYNQHLFGNDFVEESYRKICVGSKNRNLSALPLRKINLSKKEENLLKLDSMEKIFYSLANLPLKINKDDASGDFIQIFKDEGAGFTEDKSIKFNLKSIRQHIHADLESQKLKSIRIDPSNFKGSFEIKNIIVTINNQNNLPKAAYTISGNFNLKFNNTFIFLEDDPYVILNFLMEEAIKEVSFDIVKLSQDDASISIADYFTEHMGIIGEKMRLMGISHAKSIEELKQQISELSAKNSELMKTNQSLIMEVENHKFSNDTCRETINEISQKNTQLTQTNGELHQTILELQQVNNSNAAELKAIYESRGWIYLTKIKNLIGK</sequence>
<dbReference type="Gene3D" id="3.40.50.150">
    <property type="entry name" value="Vaccinia Virus protein VP39"/>
    <property type="match status" value="1"/>
</dbReference>
<reference evidence="2 3" key="1">
    <citation type="submission" date="2018-11" db="EMBL/GenBank/DDBJ databases">
        <title>Genome sequence of strain 7197.</title>
        <authorList>
            <person name="Gao J."/>
            <person name="Sun J."/>
        </authorList>
    </citation>
    <scope>NUCLEOTIDE SEQUENCE [LARGE SCALE GENOMIC DNA]</scope>
    <source>
        <strain evidence="2 3">7197</strain>
    </source>
</reference>
<dbReference type="InterPro" id="IPR029063">
    <property type="entry name" value="SAM-dependent_MTases_sf"/>
</dbReference>
<dbReference type="Proteomes" id="UP000282529">
    <property type="component" value="Unassembled WGS sequence"/>
</dbReference>
<gene>
    <name evidence="2" type="ORF">EH198_17015</name>
</gene>
<comment type="caution">
    <text evidence="2">The sequence shown here is derived from an EMBL/GenBank/DDBJ whole genome shotgun (WGS) entry which is preliminary data.</text>
</comment>
<dbReference type="InterPro" id="IPR013216">
    <property type="entry name" value="Methyltransf_11"/>
</dbReference>
<dbReference type="SUPFAM" id="SSF53335">
    <property type="entry name" value="S-adenosyl-L-methionine-dependent methyltransferases"/>
    <property type="match status" value="1"/>
</dbReference>
<organism evidence="2 3">
    <name type="scientific">Paenibacillus rhizophilus</name>
    <dbReference type="NCBI Taxonomy" id="1850366"/>
    <lineage>
        <taxon>Bacteria</taxon>
        <taxon>Bacillati</taxon>
        <taxon>Bacillota</taxon>
        <taxon>Bacilli</taxon>
        <taxon>Bacillales</taxon>
        <taxon>Paenibacillaceae</taxon>
        <taxon>Paenibacillus</taxon>
    </lineage>
</organism>
<dbReference type="GO" id="GO:0032259">
    <property type="term" value="P:methylation"/>
    <property type="evidence" value="ECO:0007669"/>
    <property type="project" value="UniProtKB-KW"/>
</dbReference>
<protein>
    <submittedName>
        <fullName evidence="2">Methyltransferase domain-containing protein</fullName>
    </submittedName>
</protein>
<feature type="domain" description="Methyltransferase type 11" evidence="1">
    <location>
        <begin position="50"/>
        <end position="110"/>
    </location>
</feature>
<keyword evidence="2" id="KW-0489">Methyltransferase</keyword>
<keyword evidence="2" id="KW-0808">Transferase</keyword>
<evidence type="ECO:0000259" key="1">
    <source>
        <dbReference type="Pfam" id="PF08241"/>
    </source>
</evidence>